<dbReference type="InterPro" id="IPR041698">
    <property type="entry name" value="Methyltransf_25"/>
</dbReference>
<organism evidence="3 4">
    <name type="scientific">Apiospora kogelbergensis</name>
    <dbReference type="NCBI Taxonomy" id="1337665"/>
    <lineage>
        <taxon>Eukaryota</taxon>
        <taxon>Fungi</taxon>
        <taxon>Dikarya</taxon>
        <taxon>Ascomycota</taxon>
        <taxon>Pezizomycotina</taxon>
        <taxon>Sordariomycetes</taxon>
        <taxon>Xylariomycetidae</taxon>
        <taxon>Amphisphaeriales</taxon>
        <taxon>Apiosporaceae</taxon>
        <taxon>Apiospora</taxon>
    </lineage>
</organism>
<comment type="caution">
    <text evidence="3">The sequence shown here is derived from an EMBL/GenBank/DDBJ whole genome shotgun (WGS) entry which is preliminary data.</text>
</comment>
<dbReference type="Gene3D" id="3.40.50.150">
    <property type="entry name" value="Vaccinia Virus protein VP39"/>
    <property type="match status" value="1"/>
</dbReference>
<evidence type="ECO:0000313" key="4">
    <source>
        <dbReference type="Proteomes" id="UP001392437"/>
    </source>
</evidence>
<accession>A0AAW0QYA2</accession>
<dbReference type="AlphaFoldDB" id="A0AAW0QYA2"/>
<dbReference type="PANTHER" id="PTHR43591">
    <property type="entry name" value="METHYLTRANSFERASE"/>
    <property type="match status" value="1"/>
</dbReference>
<comment type="similarity">
    <text evidence="1">Belongs to the methyltransferase superfamily. LaeA methyltransferase family.</text>
</comment>
<evidence type="ECO:0000256" key="1">
    <source>
        <dbReference type="ARBA" id="ARBA00038158"/>
    </source>
</evidence>
<protein>
    <recommendedName>
        <fullName evidence="2">Methyltransferase domain-containing protein</fullName>
    </recommendedName>
</protein>
<gene>
    <name evidence="3" type="ORF">PG999_007422</name>
</gene>
<dbReference type="Proteomes" id="UP001392437">
    <property type="component" value="Unassembled WGS sequence"/>
</dbReference>
<dbReference type="PANTHER" id="PTHR43591:SF110">
    <property type="entry name" value="RHODANESE DOMAIN-CONTAINING PROTEIN"/>
    <property type="match status" value="1"/>
</dbReference>
<name>A0AAW0QYA2_9PEZI</name>
<feature type="domain" description="Methyltransferase" evidence="2">
    <location>
        <begin position="48"/>
        <end position="143"/>
    </location>
</feature>
<dbReference type="EMBL" id="JAQQWP010000006">
    <property type="protein sequence ID" value="KAK8115353.1"/>
    <property type="molecule type" value="Genomic_DNA"/>
</dbReference>
<proteinExistence type="inferred from homology"/>
<reference evidence="3 4" key="1">
    <citation type="submission" date="2023-01" db="EMBL/GenBank/DDBJ databases">
        <title>Analysis of 21 Apiospora genomes using comparative genomics revels a genus with tremendous synthesis potential of carbohydrate active enzymes and secondary metabolites.</title>
        <authorList>
            <person name="Sorensen T."/>
        </authorList>
    </citation>
    <scope>NUCLEOTIDE SEQUENCE [LARGE SCALE GENOMIC DNA]</scope>
    <source>
        <strain evidence="3 4">CBS 117206</strain>
    </source>
</reference>
<sequence>MAPQNDDYVFTRDLLDNSRLNLMHHHWVKDFGYLIHPSIPTQGANLKIADIGSGTGMWLLDAGDRLHESTQLVGLDISLEAAPPREVLPSNITFQQWDVNDPVPDGLLGAFDIINVRFMVFVVRKDDVPATVGKLLQMLKPGGYLQWVEPDNQTVHGELAKPENKKESIEALMGLLKSQDPRLNPTWVPDLPGIFRDCGLVDVDADVHTTPPHWAYLEHECGLIMHELIARKTQNEHMAVELKRLIPLALEETKKGAYLATTKYAVIGKRP</sequence>
<evidence type="ECO:0000259" key="2">
    <source>
        <dbReference type="Pfam" id="PF13649"/>
    </source>
</evidence>
<dbReference type="InterPro" id="IPR029063">
    <property type="entry name" value="SAM-dependent_MTases_sf"/>
</dbReference>
<evidence type="ECO:0000313" key="3">
    <source>
        <dbReference type="EMBL" id="KAK8115353.1"/>
    </source>
</evidence>
<dbReference type="SUPFAM" id="SSF53335">
    <property type="entry name" value="S-adenosyl-L-methionine-dependent methyltransferases"/>
    <property type="match status" value="1"/>
</dbReference>
<keyword evidence="4" id="KW-1185">Reference proteome</keyword>
<dbReference type="CDD" id="cd02440">
    <property type="entry name" value="AdoMet_MTases"/>
    <property type="match status" value="1"/>
</dbReference>
<dbReference type="Pfam" id="PF13649">
    <property type="entry name" value="Methyltransf_25"/>
    <property type="match status" value="1"/>
</dbReference>